<protein>
    <submittedName>
        <fullName evidence="2">Thermonuclease family protein</fullName>
    </submittedName>
</protein>
<sequence>MRELLLTVGLGALAGLAAASWTGWGPAAPAAVAPVAASAGDAVVARFGFCGAGGGTNCVVDGDTFWLKGEKIRIADIDTPETHPPRCAREARLGAAATQRLHALLNAGGFTLTAAGDGRDADRYGRKLRVVTRGGRSLGDALVAEGLARRWTGRREPWC</sequence>
<accession>A0ABW3HCB8</accession>
<feature type="domain" description="TNase-like" evidence="1">
    <location>
        <begin position="59"/>
        <end position="149"/>
    </location>
</feature>
<comment type="caution">
    <text evidence="2">The sequence shown here is derived from an EMBL/GenBank/DDBJ whole genome shotgun (WGS) entry which is preliminary data.</text>
</comment>
<evidence type="ECO:0000313" key="3">
    <source>
        <dbReference type="Proteomes" id="UP001596977"/>
    </source>
</evidence>
<evidence type="ECO:0000313" key="2">
    <source>
        <dbReference type="EMBL" id="MFD0948452.1"/>
    </source>
</evidence>
<dbReference type="Proteomes" id="UP001596977">
    <property type="component" value="Unassembled WGS sequence"/>
</dbReference>
<organism evidence="2 3">
    <name type="scientific">Sphingomonas canadensis</name>
    <dbReference type="NCBI Taxonomy" id="1219257"/>
    <lineage>
        <taxon>Bacteria</taxon>
        <taxon>Pseudomonadati</taxon>
        <taxon>Pseudomonadota</taxon>
        <taxon>Alphaproteobacteria</taxon>
        <taxon>Sphingomonadales</taxon>
        <taxon>Sphingomonadaceae</taxon>
        <taxon>Sphingomonas</taxon>
    </lineage>
</organism>
<dbReference type="EMBL" id="JBHTJG010000013">
    <property type="protein sequence ID" value="MFD0948452.1"/>
    <property type="molecule type" value="Genomic_DNA"/>
</dbReference>
<reference evidence="3" key="1">
    <citation type="journal article" date="2019" name="Int. J. Syst. Evol. Microbiol.">
        <title>The Global Catalogue of Microorganisms (GCM) 10K type strain sequencing project: providing services to taxonomists for standard genome sequencing and annotation.</title>
        <authorList>
            <consortium name="The Broad Institute Genomics Platform"/>
            <consortium name="The Broad Institute Genome Sequencing Center for Infectious Disease"/>
            <person name="Wu L."/>
            <person name="Ma J."/>
        </authorList>
    </citation>
    <scope>NUCLEOTIDE SEQUENCE [LARGE SCALE GENOMIC DNA]</scope>
    <source>
        <strain evidence="3">CCUG 62982</strain>
    </source>
</reference>
<dbReference type="InterPro" id="IPR035437">
    <property type="entry name" value="SNase_OB-fold_sf"/>
</dbReference>
<dbReference type="InterPro" id="IPR016071">
    <property type="entry name" value="Staphylococal_nuclease_OB-fold"/>
</dbReference>
<dbReference type="PROSITE" id="PS50830">
    <property type="entry name" value="TNASE_3"/>
    <property type="match status" value="1"/>
</dbReference>
<dbReference type="RefSeq" id="WP_264946420.1">
    <property type="nucleotide sequence ID" value="NZ_JAPDRA010000013.1"/>
</dbReference>
<proteinExistence type="predicted"/>
<dbReference type="Pfam" id="PF00565">
    <property type="entry name" value="SNase"/>
    <property type="match status" value="1"/>
</dbReference>
<gene>
    <name evidence="2" type="ORF">ACFQ1E_19090</name>
</gene>
<keyword evidence="3" id="KW-1185">Reference proteome</keyword>
<name>A0ABW3HCB8_9SPHN</name>
<dbReference type="Gene3D" id="2.40.50.90">
    <property type="match status" value="1"/>
</dbReference>
<evidence type="ECO:0000259" key="1">
    <source>
        <dbReference type="PROSITE" id="PS50830"/>
    </source>
</evidence>
<dbReference type="SUPFAM" id="SSF50199">
    <property type="entry name" value="Staphylococcal nuclease"/>
    <property type="match status" value="1"/>
</dbReference>